<dbReference type="RefSeq" id="WP_073020526.1">
    <property type="nucleotide sequence ID" value="NZ_FQWF01000010.1"/>
</dbReference>
<dbReference type="EMBL" id="FQWF01000010">
    <property type="protein sequence ID" value="SHG81850.1"/>
    <property type="molecule type" value="Genomic_DNA"/>
</dbReference>
<reference evidence="2" key="1">
    <citation type="submission" date="2016-11" db="EMBL/GenBank/DDBJ databases">
        <authorList>
            <person name="Varghese N."/>
            <person name="Submissions S."/>
        </authorList>
    </citation>
    <scope>NUCLEOTIDE SEQUENCE [LARGE SCALE GENOMIC DNA]</scope>
    <source>
        <strain evidence="2">DSM 17659</strain>
    </source>
</reference>
<evidence type="ECO:0000313" key="2">
    <source>
        <dbReference type="Proteomes" id="UP000184020"/>
    </source>
</evidence>
<keyword evidence="2" id="KW-1185">Reference proteome</keyword>
<accession>A0A1M5MWX9</accession>
<evidence type="ECO:0008006" key="3">
    <source>
        <dbReference type="Google" id="ProtNLM"/>
    </source>
</evidence>
<evidence type="ECO:0000313" key="1">
    <source>
        <dbReference type="EMBL" id="SHG81850.1"/>
    </source>
</evidence>
<organism evidence="1 2">
    <name type="scientific">Flavobacterium micromati</name>
    <dbReference type="NCBI Taxonomy" id="229205"/>
    <lineage>
        <taxon>Bacteria</taxon>
        <taxon>Pseudomonadati</taxon>
        <taxon>Bacteroidota</taxon>
        <taxon>Flavobacteriia</taxon>
        <taxon>Flavobacteriales</taxon>
        <taxon>Flavobacteriaceae</taxon>
        <taxon>Flavobacterium</taxon>
    </lineage>
</organism>
<name>A0A1M5MWX9_9FLAO</name>
<dbReference type="Proteomes" id="UP000184020">
    <property type="component" value="Unassembled WGS sequence"/>
</dbReference>
<proteinExistence type="predicted"/>
<gene>
    <name evidence="1" type="ORF">SAMN05444372_11074</name>
</gene>
<dbReference type="STRING" id="229205.SAMN05444372_11074"/>
<dbReference type="AlphaFoldDB" id="A0A1M5MWX9"/>
<sequence length="295" mass="33777">MKTFFSIVSIQTNPISLEKVVMGVLAITENEIYFDYSKNKLGLLDKLAPTKIGIGSMAKNALQQIKQKVTEANKALTKDQKKLVFEKSIFSKDYISYLNKYNNGILFFSEPASLSFDFTAEKFMQYYYNFVGEMVAIETKKEMVTFAKKIKPAFEKEGLDEKADLKFTFDPFTFNGILKETHIPLITKNGAISAIQIVDFSLGEQTVVHHLYETKILQQVLNVFAIKAKTTVNKIKIAFEEPNEGTLQHELFDLSFQNYKDDFDFITPDKLEKETDIISSSNNIKFSEFILTLEF</sequence>
<protein>
    <recommendedName>
        <fullName evidence="3">DUF3037 domain-containing protein</fullName>
    </recommendedName>
</protein>
<dbReference type="OrthoDB" id="1093717at2"/>